<protein>
    <submittedName>
        <fullName evidence="3 4">Uncharacterized protein</fullName>
    </submittedName>
</protein>
<dbReference type="Gramene" id="Pp3c1_14750V3.2">
    <property type="protein sequence ID" value="Pp3c1_14750V3.2"/>
    <property type="gene ID" value="Pp3c1_14750"/>
</dbReference>
<evidence type="ECO:0000313" key="3">
    <source>
        <dbReference type="EMBL" id="PNR62240.1"/>
    </source>
</evidence>
<dbReference type="OMA" id="WIGNCTE"/>
<gene>
    <name evidence="4" type="primary">LOC112287881</name>
    <name evidence="3" type="ORF">PHYPA_000664</name>
</gene>
<dbReference type="SUPFAM" id="SSF52047">
    <property type="entry name" value="RNI-like"/>
    <property type="match status" value="1"/>
</dbReference>
<dbReference type="PANTHER" id="PTHR24111">
    <property type="entry name" value="LEUCINE-RICH REPEAT-CONTAINING PROTEIN 34"/>
    <property type="match status" value="1"/>
</dbReference>
<dbReference type="InterPro" id="IPR001611">
    <property type="entry name" value="Leu-rich_rpt"/>
</dbReference>
<dbReference type="PANTHER" id="PTHR24111:SF0">
    <property type="entry name" value="LEUCINE-RICH REPEAT-CONTAINING PROTEIN"/>
    <property type="match status" value="1"/>
</dbReference>
<dbReference type="AlphaFoldDB" id="A0A2K1L879"/>
<dbReference type="EnsemblPlants" id="Pp3c1_14750V3.1">
    <property type="protein sequence ID" value="Pp3c1_14750V3.1"/>
    <property type="gene ID" value="Pp3c1_14750"/>
</dbReference>
<dbReference type="EnsemblPlants" id="Pp3c1_14750V3.2">
    <property type="protein sequence ID" value="Pp3c1_14750V3.2"/>
    <property type="gene ID" value="Pp3c1_14750"/>
</dbReference>
<keyword evidence="5" id="KW-1185">Reference proteome</keyword>
<dbReference type="Pfam" id="PF13516">
    <property type="entry name" value="LRR_6"/>
    <property type="match status" value="2"/>
</dbReference>
<dbReference type="EMBL" id="ABEU02000001">
    <property type="protein sequence ID" value="PNR62240.1"/>
    <property type="molecule type" value="Genomic_DNA"/>
</dbReference>
<dbReference type="Proteomes" id="UP000006727">
    <property type="component" value="Chromosome 1"/>
</dbReference>
<reference evidence="3 5" key="2">
    <citation type="journal article" date="2018" name="Plant J.">
        <title>The Physcomitrella patens chromosome-scale assembly reveals moss genome structure and evolution.</title>
        <authorList>
            <person name="Lang D."/>
            <person name="Ullrich K.K."/>
            <person name="Murat F."/>
            <person name="Fuchs J."/>
            <person name="Jenkins J."/>
            <person name="Haas F.B."/>
            <person name="Piednoel M."/>
            <person name="Gundlach H."/>
            <person name="Van Bel M."/>
            <person name="Meyberg R."/>
            <person name="Vives C."/>
            <person name="Morata J."/>
            <person name="Symeonidi A."/>
            <person name="Hiss M."/>
            <person name="Muchero W."/>
            <person name="Kamisugi Y."/>
            <person name="Saleh O."/>
            <person name="Blanc G."/>
            <person name="Decker E.L."/>
            <person name="van Gessel N."/>
            <person name="Grimwood J."/>
            <person name="Hayes R.D."/>
            <person name="Graham S.W."/>
            <person name="Gunter L.E."/>
            <person name="McDaniel S.F."/>
            <person name="Hoernstein S.N.W."/>
            <person name="Larsson A."/>
            <person name="Li F.W."/>
            <person name="Perroud P.F."/>
            <person name="Phillips J."/>
            <person name="Ranjan P."/>
            <person name="Rokshar D.S."/>
            <person name="Rothfels C.J."/>
            <person name="Schneider L."/>
            <person name="Shu S."/>
            <person name="Stevenson D.W."/>
            <person name="Thummler F."/>
            <person name="Tillich M."/>
            <person name="Villarreal Aguilar J.C."/>
            <person name="Widiez T."/>
            <person name="Wong G.K."/>
            <person name="Wymore A."/>
            <person name="Zhang Y."/>
            <person name="Zimmer A.D."/>
            <person name="Quatrano R.S."/>
            <person name="Mayer K.F.X."/>
            <person name="Goodstein D."/>
            <person name="Casacuberta J.M."/>
            <person name="Vandepoele K."/>
            <person name="Reski R."/>
            <person name="Cuming A.C."/>
            <person name="Tuskan G.A."/>
            <person name="Maumus F."/>
            <person name="Salse J."/>
            <person name="Schmutz J."/>
            <person name="Rensing S.A."/>
        </authorList>
    </citation>
    <scope>NUCLEOTIDE SEQUENCE [LARGE SCALE GENOMIC DNA]</scope>
    <source>
        <strain evidence="4 5">cv. Gransden 2004</strain>
    </source>
</reference>
<feature type="region of interest" description="Disordered" evidence="2">
    <location>
        <begin position="1"/>
        <end position="24"/>
    </location>
</feature>
<proteinExistence type="predicted"/>
<accession>A0A2K1L879</accession>
<dbReference type="Gramene" id="Pp3c1_14750V3.3">
    <property type="protein sequence ID" value="Pp3c1_14750V3.3"/>
    <property type="gene ID" value="Pp3c1_14750"/>
</dbReference>
<dbReference type="Gene3D" id="3.80.10.10">
    <property type="entry name" value="Ribonuclease Inhibitor"/>
    <property type="match status" value="1"/>
</dbReference>
<evidence type="ECO:0000256" key="1">
    <source>
        <dbReference type="ARBA" id="ARBA00022737"/>
    </source>
</evidence>
<sequence length="476" mass="51913">MEKDTTTDVEEEEPLPSPVPGVEMLPPDIADKRFALTLETMKNDENYLWMELSKCRITDSRIRKLFAALKDNTSMTSIDLSNNVITDEGMSFLTGALAVGMVPNLLRINLQGNPISSKGRELLAGLYHLRKQLLVEYDMVEEPSEGESDLSVADDLQENFPRSKWIGNCTEANGPEDPEAQDLFSSAQRQRACDPHLLEEQAELLMQVLQQSATKSMSPAELASNLKQLGGVLTHLLEIHREKLPEWASADQLPKGLKEVVENIKTLTLMLDLPAAPHQSQRRTEEASAGLHRIAVVNVLGQLLGAGCPAIDGLLLIQAVPSRLIALFFQYPWNSMLQAALCKCFLAVLDRPGTLVCSAILAGGTGLPTLCAKVGSECATLVMSNRPGYAGYIVKLSKTLQVLGEKDASVNELLQQSDQWVIFAGVDGLLSKLVTEQTGHLGGPKPVLARSMAPFFQNNPGRSSAAFEQFRGLVLT</sequence>
<evidence type="ECO:0000256" key="2">
    <source>
        <dbReference type="SAM" id="MobiDB-lite"/>
    </source>
</evidence>
<reference evidence="3 5" key="1">
    <citation type="journal article" date="2008" name="Science">
        <title>The Physcomitrella genome reveals evolutionary insights into the conquest of land by plants.</title>
        <authorList>
            <person name="Rensing S."/>
            <person name="Lang D."/>
            <person name="Zimmer A."/>
            <person name="Terry A."/>
            <person name="Salamov A."/>
            <person name="Shapiro H."/>
            <person name="Nishiyama T."/>
            <person name="Perroud P.-F."/>
            <person name="Lindquist E."/>
            <person name="Kamisugi Y."/>
            <person name="Tanahashi T."/>
            <person name="Sakakibara K."/>
            <person name="Fujita T."/>
            <person name="Oishi K."/>
            <person name="Shin-I T."/>
            <person name="Kuroki Y."/>
            <person name="Toyoda A."/>
            <person name="Suzuki Y."/>
            <person name="Hashimoto A."/>
            <person name="Yamaguchi K."/>
            <person name="Sugano A."/>
            <person name="Kohara Y."/>
            <person name="Fujiyama A."/>
            <person name="Anterola A."/>
            <person name="Aoki S."/>
            <person name="Ashton N."/>
            <person name="Barbazuk W.B."/>
            <person name="Barker E."/>
            <person name="Bennetzen J."/>
            <person name="Bezanilla M."/>
            <person name="Blankenship R."/>
            <person name="Cho S.H."/>
            <person name="Dutcher S."/>
            <person name="Estelle M."/>
            <person name="Fawcett J.A."/>
            <person name="Gundlach H."/>
            <person name="Hanada K."/>
            <person name="Heyl A."/>
            <person name="Hicks K.A."/>
            <person name="Hugh J."/>
            <person name="Lohr M."/>
            <person name="Mayer K."/>
            <person name="Melkozernov A."/>
            <person name="Murata T."/>
            <person name="Nelson D."/>
            <person name="Pils B."/>
            <person name="Prigge M."/>
            <person name="Reiss B."/>
            <person name="Renner T."/>
            <person name="Rombauts S."/>
            <person name="Rushton P."/>
            <person name="Sanderfoot A."/>
            <person name="Schween G."/>
            <person name="Shiu S.-H."/>
            <person name="Stueber K."/>
            <person name="Theodoulou F.L."/>
            <person name="Tu H."/>
            <person name="Van de Peer Y."/>
            <person name="Verrier P.J."/>
            <person name="Waters E."/>
            <person name="Wood A."/>
            <person name="Yang L."/>
            <person name="Cove D."/>
            <person name="Cuming A."/>
            <person name="Hasebe M."/>
            <person name="Lucas S."/>
            <person name="Mishler D.B."/>
            <person name="Reski R."/>
            <person name="Grigoriev I."/>
            <person name="Quatrano R.S."/>
            <person name="Boore J.L."/>
        </authorList>
    </citation>
    <scope>NUCLEOTIDE SEQUENCE [LARGE SCALE GENOMIC DNA]</scope>
    <source>
        <strain evidence="4 5">cv. Gransden 2004</strain>
    </source>
</reference>
<dbReference type="InterPro" id="IPR052201">
    <property type="entry name" value="LRR-containing_regulator"/>
</dbReference>
<dbReference type="PaxDb" id="3218-PP1S230_31V6.1"/>
<dbReference type="InterPro" id="IPR032675">
    <property type="entry name" value="LRR_dom_sf"/>
</dbReference>
<organism evidence="3">
    <name type="scientific">Physcomitrium patens</name>
    <name type="common">Spreading-leaved earth moss</name>
    <name type="synonym">Physcomitrella patens</name>
    <dbReference type="NCBI Taxonomy" id="3218"/>
    <lineage>
        <taxon>Eukaryota</taxon>
        <taxon>Viridiplantae</taxon>
        <taxon>Streptophyta</taxon>
        <taxon>Embryophyta</taxon>
        <taxon>Bryophyta</taxon>
        <taxon>Bryophytina</taxon>
        <taxon>Bryopsida</taxon>
        <taxon>Funariidae</taxon>
        <taxon>Funariales</taxon>
        <taxon>Funariaceae</taxon>
        <taxon>Physcomitrium</taxon>
    </lineage>
</organism>
<reference evidence="4" key="3">
    <citation type="submission" date="2020-12" db="UniProtKB">
        <authorList>
            <consortium name="EnsemblPlants"/>
        </authorList>
    </citation>
    <scope>IDENTIFICATION</scope>
</reference>
<dbReference type="STRING" id="3218.A0A2K1L879"/>
<dbReference type="Gramene" id="Pp3c1_14750V3.1">
    <property type="protein sequence ID" value="Pp3c1_14750V3.1"/>
    <property type="gene ID" value="Pp3c1_14750"/>
</dbReference>
<evidence type="ECO:0000313" key="5">
    <source>
        <dbReference type="Proteomes" id="UP000006727"/>
    </source>
</evidence>
<keyword evidence="1" id="KW-0677">Repeat</keyword>
<evidence type="ECO:0000313" key="4">
    <source>
        <dbReference type="EnsemblPlants" id="Pp3c1_14750V3.1"/>
    </source>
</evidence>
<name>A0A2K1L879_PHYPA</name>
<dbReference type="EnsemblPlants" id="Pp3c1_14750V3.3">
    <property type="protein sequence ID" value="Pp3c1_14750V3.3"/>
    <property type="gene ID" value="Pp3c1_14750"/>
</dbReference>